<name>A0A4Q7LF53_9BURK</name>
<dbReference type="AlphaFoldDB" id="A0A4Q7LF53"/>
<dbReference type="InterPro" id="IPR018946">
    <property type="entry name" value="PhoD-like_MPP"/>
</dbReference>
<dbReference type="InterPro" id="IPR052900">
    <property type="entry name" value="Phospholipid_Metab_Enz"/>
</dbReference>
<gene>
    <name evidence="4" type="ORF">EV685_3123</name>
</gene>
<evidence type="ECO:0000313" key="4">
    <source>
        <dbReference type="EMBL" id="RZS51938.1"/>
    </source>
</evidence>
<sequence>MHAPRRSTLQRLSALALLLAAGRLRSTEAALPRLPHWRPRFEHDPFTLGVASGQPRPDSVLLWTRLAPQPHAPGGGMPPLPVRLRWEVADDDSFRRIVRDGEVIAHPDVGHSVRVPVRGLAPGRTYHYRFLLDAATSPIGRTRTAPAADALPDRLRLALASCQHYEQGRFIAHREIAASDIDLVLFVGDYIYDSSNPAFLLRAHEGPPPQTLDEYRARHATYKLDADLQAAHAAHPWLLCWDDHEVRNDYASEQGGEADEARTFLAIRQAAYQAYFEHLPLALDQLPGPQGMRMHDRWTWGRLAEIWTLDGRQHRSAQVGSDPADPGGGLVSARRVAQADPRRTVLGSAQERWLADGLVTSQRRWKLIGQASQMSPSGIDLMGRRLVSSDGWDGYPSARERLLAGIAERRIKDVVLLGGDVHRHVVANLRVRPNDPRSEVVASELVTTSVTTRGLTGPLNDLIRESNTDILHACSDDRGYAQIELGDRWLHFVARATSFPSRDQATLSDQVRFTIESGRAGPQKDGSDEPAAAARSG</sequence>
<proteinExistence type="predicted"/>
<reference evidence="4 5" key="1">
    <citation type="submission" date="2019-02" db="EMBL/GenBank/DDBJ databases">
        <title>Genomic Encyclopedia of Type Strains, Phase IV (KMG-IV): sequencing the most valuable type-strain genomes for metagenomic binning, comparative biology and taxonomic classification.</title>
        <authorList>
            <person name="Goeker M."/>
        </authorList>
    </citation>
    <scope>NUCLEOTIDE SEQUENCE [LARGE SCALE GENOMIC DNA]</scope>
    <source>
        <strain evidence="4 5">DSM 10617</strain>
    </source>
</reference>
<evidence type="ECO:0000259" key="2">
    <source>
        <dbReference type="Pfam" id="PF09423"/>
    </source>
</evidence>
<dbReference type="RefSeq" id="WP_130482964.1">
    <property type="nucleotide sequence ID" value="NZ_SGWV01000011.1"/>
</dbReference>
<comment type="caution">
    <text evidence="4">The sequence shown here is derived from an EMBL/GenBank/DDBJ whole genome shotgun (WGS) entry which is preliminary data.</text>
</comment>
<dbReference type="Proteomes" id="UP000293433">
    <property type="component" value="Unassembled WGS sequence"/>
</dbReference>
<feature type="domain" description="Phospholipase D N-terminal" evidence="3">
    <location>
        <begin position="48"/>
        <end position="144"/>
    </location>
</feature>
<keyword evidence="5" id="KW-1185">Reference proteome</keyword>
<feature type="region of interest" description="Disordered" evidence="1">
    <location>
        <begin position="515"/>
        <end position="537"/>
    </location>
</feature>
<dbReference type="Gene3D" id="2.60.40.380">
    <property type="entry name" value="Purple acid phosphatase-like, N-terminal"/>
    <property type="match status" value="1"/>
</dbReference>
<dbReference type="OrthoDB" id="327733at2"/>
<evidence type="ECO:0000259" key="3">
    <source>
        <dbReference type="Pfam" id="PF16655"/>
    </source>
</evidence>
<dbReference type="Pfam" id="PF16655">
    <property type="entry name" value="PhoD_N"/>
    <property type="match status" value="1"/>
</dbReference>
<dbReference type="PANTHER" id="PTHR43606">
    <property type="entry name" value="PHOSPHATASE, PUTATIVE (AFU_ORTHOLOGUE AFUA_6G08710)-RELATED"/>
    <property type="match status" value="1"/>
</dbReference>
<evidence type="ECO:0000256" key="1">
    <source>
        <dbReference type="SAM" id="MobiDB-lite"/>
    </source>
</evidence>
<accession>A0A4Q7LF53</accession>
<dbReference type="Gene3D" id="3.60.21.70">
    <property type="entry name" value="PhoD-like phosphatase"/>
    <property type="match status" value="1"/>
</dbReference>
<dbReference type="CDD" id="cd07389">
    <property type="entry name" value="MPP_PhoD"/>
    <property type="match status" value="1"/>
</dbReference>
<dbReference type="Pfam" id="PF09423">
    <property type="entry name" value="PhoD"/>
    <property type="match status" value="1"/>
</dbReference>
<protein>
    <submittedName>
        <fullName evidence="4">Alkaline phosphatase D</fullName>
    </submittedName>
</protein>
<dbReference type="PANTHER" id="PTHR43606:SF2">
    <property type="entry name" value="ALKALINE PHOSPHATASE FAMILY PROTEIN (AFU_ORTHOLOGUE AFUA_5G03860)"/>
    <property type="match status" value="1"/>
</dbReference>
<evidence type="ECO:0000313" key="5">
    <source>
        <dbReference type="Proteomes" id="UP000293433"/>
    </source>
</evidence>
<organism evidence="4 5">
    <name type="scientific">Sphaerotilus mobilis</name>
    <dbReference type="NCBI Taxonomy" id="47994"/>
    <lineage>
        <taxon>Bacteria</taxon>
        <taxon>Pseudomonadati</taxon>
        <taxon>Pseudomonadota</taxon>
        <taxon>Betaproteobacteria</taxon>
        <taxon>Burkholderiales</taxon>
        <taxon>Sphaerotilaceae</taxon>
        <taxon>Sphaerotilus</taxon>
    </lineage>
</organism>
<dbReference type="InterPro" id="IPR029052">
    <property type="entry name" value="Metallo-depent_PP-like"/>
</dbReference>
<dbReference type="InterPro" id="IPR032093">
    <property type="entry name" value="PhoD_N"/>
</dbReference>
<dbReference type="SUPFAM" id="SSF56300">
    <property type="entry name" value="Metallo-dependent phosphatases"/>
    <property type="match status" value="1"/>
</dbReference>
<dbReference type="InterPro" id="IPR038607">
    <property type="entry name" value="PhoD-like_sf"/>
</dbReference>
<dbReference type="EMBL" id="SGWV01000011">
    <property type="protein sequence ID" value="RZS51938.1"/>
    <property type="molecule type" value="Genomic_DNA"/>
</dbReference>
<feature type="domain" description="PhoD-like phosphatase metallophosphatase" evidence="2">
    <location>
        <begin position="157"/>
        <end position="487"/>
    </location>
</feature>